<keyword evidence="4 15" id="KW-0479">Metal-binding</keyword>
<evidence type="ECO:0000259" key="17">
    <source>
        <dbReference type="PROSITE" id="PS51068"/>
    </source>
</evidence>
<evidence type="ECO:0000256" key="4">
    <source>
        <dbReference type="ARBA" id="ARBA00022723"/>
    </source>
</evidence>
<dbReference type="Pfam" id="PF01149">
    <property type="entry name" value="Fapy_DNA_glyco"/>
    <property type="match status" value="1"/>
</dbReference>
<feature type="active site" description="Schiff-base intermediate with DNA" evidence="15">
    <location>
        <position position="2"/>
    </location>
</feature>
<keyword evidence="10 15" id="KW-0234">DNA repair</keyword>
<name>A0A497E443_UNCAE</name>
<dbReference type="EMBL" id="QMPZ01000041">
    <property type="protein sequence ID" value="RLE09537.1"/>
    <property type="molecule type" value="Genomic_DNA"/>
</dbReference>
<dbReference type="EC" id="4.2.99.18" evidence="15"/>
<evidence type="ECO:0000259" key="16">
    <source>
        <dbReference type="PROSITE" id="PS51066"/>
    </source>
</evidence>
<evidence type="ECO:0000256" key="5">
    <source>
        <dbReference type="ARBA" id="ARBA00022763"/>
    </source>
</evidence>
<dbReference type="PROSITE" id="PS51068">
    <property type="entry name" value="FPG_CAT"/>
    <property type="match status" value="1"/>
</dbReference>
<dbReference type="SUPFAM" id="SSF57716">
    <property type="entry name" value="Glucocorticoid receptor-like (DNA-binding domain)"/>
    <property type="match status" value="1"/>
</dbReference>
<dbReference type="Pfam" id="PF06831">
    <property type="entry name" value="H2TH"/>
    <property type="match status" value="1"/>
</dbReference>
<organism evidence="18 19">
    <name type="scientific">Aerophobetes bacterium</name>
    <dbReference type="NCBI Taxonomy" id="2030807"/>
    <lineage>
        <taxon>Bacteria</taxon>
        <taxon>Candidatus Aerophobota</taxon>
    </lineage>
</organism>
<evidence type="ECO:0000256" key="7">
    <source>
        <dbReference type="ARBA" id="ARBA00022801"/>
    </source>
</evidence>
<evidence type="ECO:0000256" key="11">
    <source>
        <dbReference type="ARBA" id="ARBA00023239"/>
    </source>
</evidence>
<dbReference type="InterPro" id="IPR000214">
    <property type="entry name" value="Znf_DNA_glyclase/AP_lyase"/>
</dbReference>
<dbReference type="SUPFAM" id="SSF81624">
    <property type="entry name" value="N-terminal domain of MutM-like DNA repair proteins"/>
    <property type="match status" value="1"/>
</dbReference>
<dbReference type="PROSITE" id="PS01242">
    <property type="entry name" value="ZF_FPG_1"/>
    <property type="match status" value="1"/>
</dbReference>
<protein>
    <recommendedName>
        <fullName evidence="15">Formamidopyrimidine-DNA glycosylase</fullName>
        <shortName evidence="15">Fapy-DNA glycosylase</shortName>
        <ecNumber evidence="15">3.2.2.23</ecNumber>
    </recommendedName>
    <alternativeName>
        <fullName evidence="15">DNA-(apurinic or apyrimidinic site) lyase MutM</fullName>
        <shortName evidence="15">AP lyase MutM</shortName>
        <ecNumber evidence="15">4.2.99.18</ecNumber>
    </alternativeName>
</protein>
<evidence type="ECO:0000256" key="12">
    <source>
        <dbReference type="ARBA" id="ARBA00023268"/>
    </source>
</evidence>
<evidence type="ECO:0000256" key="14">
    <source>
        <dbReference type="ARBA" id="ARBA00044632"/>
    </source>
</evidence>
<evidence type="ECO:0000256" key="1">
    <source>
        <dbReference type="ARBA" id="ARBA00001668"/>
    </source>
</evidence>
<dbReference type="EC" id="3.2.2.23" evidence="15"/>
<evidence type="ECO:0000256" key="2">
    <source>
        <dbReference type="ARBA" id="ARBA00009409"/>
    </source>
</evidence>
<dbReference type="InterPro" id="IPR035937">
    <property type="entry name" value="FPG_N"/>
</dbReference>
<sequence length="274" mass="31604">MPELPEVETIKRDLEDKVRGKRVKRVIIKNEKCIKEPTSKEFIRKVEGKRFEKIQRRGKFLLIGLDSLDTLVIHLKLTGQLIYSKEGEMIDYTRLIFVFHDRSQLSFADVRGFGSIWLIPDEDFDRIPSLGSLGLEPLEDVFSLERFKDILRKKKRGKIKPLLMDQSLIAGVGNVYSQEALFLAGIHPERNPSKLLDEEIRSLYNNLRKILQEAIKYRGSSVDNYVDLEGKKGSYEQHLNVYGREGQSCPRCGAKIRRITLAGRGTYFCPNCQK</sequence>
<proteinExistence type="inferred from homology"/>
<keyword evidence="7 15" id="KW-0378">Hydrolase</keyword>
<dbReference type="GO" id="GO:0006284">
    <property type="term" value="P:base-excision repair"/>
    <property type="evidence" value="ECO:0007669"/>
    <property type="project" value="InterPro"/>
</dbReference>
<accession>A0A497E443</accession>
<evidence type="ECO:0000313" key="19">
    <source>
        <dbReference type="Proteomes" id="UP000279422"/>
    </source>
</evidence>
<dbReference type="InterPro" id="IPR012319">
    <property type="entry name" value="FPG_cat"/>
</dbReference>
<keyword evidence="13 15" id="KW-0326">Glycosidase</keyword>
<dbReference type="InterPro" id="IPR010663">
    <property type="entry name" value="Znf_FPG/IleRS"/>
</dbReference>
<feature type="binding site" evidence="15">
    <location>
        <position position="155"/>
    </location>
    <ligand>
        <name>DNA</name>
        <dbReference type="ChEBI" id="CHEBI:16991"/>
    </ligand>
</feature>
<dbReference type="PROSITE" id="PS51066">
    <property type="entry name" value="ZF_FPG_2"/>
    <property type="match status" value="1"/>
</dbReference>
<dbReference type="CDD" id="cd08966">
    <property type="entry name" value="EcFpg-like_N"/>
    <property type="match status" value="1"/>
</dbReference>
<feature type="active site" description="Proton donor; for delta-elimination activity" evidence="15">
    <location>
        <position position="264"/>
    </location>
</feature>
<evidence type="ECO:0000256" key="9">
    <source>
        <dbReference type="ARBA" id="ARBA00023125"/>
    </source>
</evidence>
<keyword evidence="12 15" id="KW-0511">Multifunctional enzyme</keyword>
<evidence type="ECO:0000313" key="18">
    <source>
        <dbReference type="EMBL" id="RLE09537.1"/>
    </source>
</evidence>
<dbReference type="Gene3D" id="3.20.190.10">
    <property type="entry name" value="MutM-like, N-terminal"/>
    <property type="match status" value="1"/>
</dbReference>
<comment type="subunit">
    <text evidence="3 15">Monomer.</text>
</comment>
<dbReference type="SUPFAM" id="SSF46946">
    <property type="entry name" value="S13-like H2TH domain"/>
    <property type="match status" value="1"/>
</dbReference>
<dbReference type="NCBIfam" id="TIGR00577">
    <property type="entry name" value="fpg"/>
    <property type="match status" value="1"/>
</dbReference>
<dbReference type="SMART" id="SM00898">
    <property type="entry name" value="Fapy_DNA_glyco"/>
    <property type="match status" value="1"/>
</dbReference>
<keyword evidence="11 15" id="KW-0456">Lyase</keyword>
<dbReference type="Pfam" id="PF06827">
    <property type="entry name" value="zf-FPG_IleRS"/>
    <property type="match status" value="1"/>
</dbReference>
<dbReference type="InterPro" id="IPR015886">
    <property type="entry name" value="H2TH_FPG"/>
</dbReference>
<keyword evidence="5 15" id="KW-0227">DNA damage</keyword>
<dbReference type="InterPro" id="IPR010979">
    <property type="entry name" value="Ribosomal_uS13-like_H2TH"/>
</dbReference>
<dbReference type="SMART" id="SM01232">
    <property type="entry name" value="H2TH"/>
    <property type="match status" value="1"/>
</dbReference>
<comment type="caution">
    <text evidence="15">Lacks conserved residue(s) required for the propagation of feature annotation.</text>
</comment>
<evidence type="ECO:0000256" key="3">
    <source>
        <dbReference type="ARBA" id="ARBA00011245"/>
    </source>
</evidence>
<evidence type="ECO:0000256" key="15">
    <source>
        <dbReference type="HAMAP-Rule" id="MF_00103"/>
    </source>
</evidence>
<comment type="cofactor">
    <cofactor evidence="15">
        <name>Zn(2+)</name>
        <dbReference type="ChEBI" id="CHEBI:29105"/>
    </cofactor>
    <text evidence="15">Binds 1 zinc ion per subunit.</text>
</comment>
<dbReference type="AlphaFoldDB" id="A0A497E443"/>
<feature type="domain" description="Formamidopyrimidine-DNA glycosylase catalytic" evidence="17">
    <location>
        <begin position="2"/>
        <end position="114"/>
    </location>
</feature>
<feature type="binding site" evidence="15">
    <location>
        <position position="111"/>
    </location>
    <ligand>
        <name>DNA</name>
        <dbReference type="ChEBI" id="CHEBI:16991"/>
    </ligand>
</feature>
<feature type="domain" description="FPG-type" evidence="16">
    <location>
        <begin position="240"/>
        <end position="274"/>
    </location>
</feature>
<evidence type="ECO:0000256" key="10">
    <source>
        <dbReference type="ARBA" id="ARBA00023204"/>
    </source>
</evidence>
<dbReference type="Gene3D" id="1.10.8.50">
    <property type="match status" value="1"/>
</dbReference>
<dbReference type="GO" id="GO:0034039">
    <property type="term" value="F:8-oxo-7,8-dihydroguanine DNA N-glycosylase activity"/>
    <property type="evidence" value="ECO:0007669"/>
    <property type="project" value="TreeGrafter"/>
</dbReference>
<dbReference type="PANTHER" id="PTHR22993">
    <property type="entry name" value="FORMAMIDOPYRIMIDINE-DNA GLYCOSYLASE"/>
    <property type="match status" value="1"/>
</dbReference>
<reference evidence="18 19" key="1">
    <citation type="submission" date="2018-06" db="EMBL/GenBank/DDBJ databases">
        <title>Extensive metabolic versatility and redundancy in microbially diverse, dynamic hydrothermal sediments.</title>
        <authorList>
            <person name="Dombrowski N."/>
            <person name="Teske A."/>
            <person name="Baker B.J."/>
        </authorList>
    </citation>
    <scope>NUCLEOTIDE SEQUENCE [LARGE SCALE GENOMIC DNA]</scope>
    <source>
        <strain evidence="18">B47_G16</strain>
    </source>
</reference>
<dbReference type="Proteomes" id="UP000279422">
    <property type="component" value="Unassembled WGS sequence"/>
</dbReference>
<evidence type="ECO:0000256" key="8">
    <source>
        <dbReference type="ARBA" id="ARBA00022833"/>
    </source>
</evidence>
<dbReference type="FunFam" id="1.10.8.50:FF:000003">
    <property type="entry name" value="Formamidopyrimidine-DNA glycosylase"/>
    <property type="match status" value="1"/>
</dbReference>
<evidence type="ECO:0000256" key="13">
    <source>
        <dbReference type="ARBA" id="ARBA00023295"/>
    </source>
</evidence>
<dbReference type="HAMAP" id="MF_00103">
    <property type="entry name" value="Fapy_DNA_glycosyl"/>
    <property type="match status" value="1"/>
</dbReference>
<comment type="catalytic activity">
    <reaction evidence="14 15">
        <text>2'-deoxyribonucleotide-(2'-deoxyribose 5'-phosphate)-2'-deoxyribonucleotide-DNA = a 3'-end 2'-deoxyribonucleotide-(2,3-dehydro-2,3-deoxyribose 5'-phosphate)-DNA + a 5'-end 5'-phospho-2'-deoxyribonucleoside-DNA + H(+)</text>
        <dbReference type="Rhea" id="RHEA:66592"/>
        <dbReference type="Rhea" id="RHEA-COMP:13180"/>
        <dbReference type="Rhea" id="RHEA-COMP:16897"/>
        <dbReference type="Rhea" id="RHEA-COMP:17067"/>
        <dbReference type="ChEBI" id="CHEBI:15378"/>
        <dbReference type="ChEBI" id="CHEBI:136412"/>
        <dbReference type="ChEBI" id="CHEBI:157695"/>
        <dbReference type="ChEBI" id="CHEBI:167181"/>
        <dbReference type="EC" id="4.2.99.18"/>
    </reaction>
</comment>
<dbReference type="InterPro" id="IPR020629">
    <property type="entry name" value="FPG_Glyclase"/>
</dbReference>
<comment type="caution">
    <text evidence="18">The sequence shown here is derived from an EMBL/GenBank/DDBJ whole genome shotgun (WGS) entry which is preliminary data.</text>
</comment>
<dbReference type="PANTHER" id="PTHR22993:SF9">
    <property type="entry name" value="FORMAMIDOPYRIMIDINE-DNA GLYCOSYLASE"/>
    <property type="match status" value="1"/>
</dbReference>
<comment type="catalytic activity">
    <reaction evidence="1 15">
        <text>Hydrolysis of DNA containing ring-opened 7-methylguanine residues, releasing 2,6-diamino-4-hydroxy-5-(N-methyl)formamidopyrimidine.</text>
        <dbReference type="EC" id="3.2.2.23"/>
    </reaction>
</comment>
<evidence type="ECO:0000256" key="6">
    <source>
        <dbReference type="ARBA" id="ARBA00022771"/>
    </source>
</evidence>
<keyword evidence="6 15" id="KW-0863">Zinc-finger</keyword>
<comment type="similarity">
    <text evidence="2 15">Belongs to the FPG family.</text>
</comment>
<dbReference type="InterPro" id="IPR015887">
    <property type="entry name" value="DNA_glyclase_Znf_dom_DNA_BS"/>
</dbReference>
<keyword evidence="9 15" id="KW-0238">DNA-binding</keyword>
<dbReference type="GO" id="GO:0008270">
    <property type="term" value="F:zinc ion binding"/>
    <property type="evidence" value="ECO:0007669"/>
    <property type="project" value="UniProtKB-UniRule"/>
</dbReference>
<dbReference type="GO" id="GO:0003684">
    <property type="term" value="F:damaged DNA binding"/>
    <property type="evidence" value="ECO:0007669"/>
    <property type="project" value="InterPro"/>
</dbReference>
<keyword evidence="8 15" id="KW-0862">Zinc</keyword>
<feature type="active site" description="Proton donor; for beta-elimination activity" evidence="15">
    <location>
        <position position="59"/>
    </location>
</feature>
<feature type="active site" description="Proton donor" evidence="15">
    <location>
        <position position="3"/>
    </location>
</feature>
<comment type="function">
    <text evidence="15">Involved in base excision repair of DNA damaged by oxidation or by mutagenic agents. Acts as DNA glycosylase that recognizes and removes damaged bases. Has a preference for oxidized purines, such as 7,8-dihydro-8-oxoguanine (8-oxoG). Has AP (apurinic/apyrimidinic) lyase activity and introduces nicks in the DNA strand. Cleaves the DNA backbone by beta-delta elimination to generate a single-strand break at the site of the removed base with both 3'- and 5'-phosphates.</text>
</comment>
<dbReference type="NCBIfam" id="NF002211">
    <property type="entry name" value="PRK01103.1"/>
    <property type="match status" value="1"/>
</dbReference>
<gene>
    <name evidence="15" type="primary">mutM</name>
    <name evidence="15" type="synonym">fpg</name>
    <name evidence="18" type="ORF">DRJ00_03965</name>
</gene>
<dbReference type="GO" id="GO:0140078">
    <property type="term" value="F:class I DNA-(apurinic or apyrimidinic site) endonuclease activity"/>
    <property type="evidence" value="ECO:0007669"/>
    <property type="project" value="UniProtKB-EC"/>
</dbReference>